<evidence type="ECO:0000313" key="2">
    <source>
        <dbReference type="Proteomes" id="UP001473302"/>
    </source>
</evidence>
<gene>
    <name evidence="1" type="ORF">MFLAVUS_006160</name>
</gene>
<keyword evidence="2" id="KW-1185">Reference proteome</keyword>
<reference evidence="1 2" key="1">
    <citation type="submission" date="2024-04" db="EMBL/GenBank/DDBJ databases">
        <title>genome sequences of Mucor flavus KT1a and Helicostylum pulchrum KT1b strains isolated from the surface of a dry-aged beef.</title>
        <authorList>
            <person name="Toyotome T."/>
            <person name="Hosono M."/>
            <person name="Torimaru M."/>
            <person name="Fukuda K."/>
            <person name="Mikami N."/>
        </authorList>
    </citation>
    <scope>NUCLEOTIDE SEQUENCE [LARGE SCALE GENOMIC DNA]</scope>
    <source>
        <strain evidence="1 2">KT1a</strain>
    </source>
</reference>
<protein>
    <submittedName>
        <fullName evidence="1">Uncharacterized protein</fullName>
    </submittedName>
</protein>
<dbReference type="EMBL" id="BAABUK010000014">
    <property type="protein sequence ID" value="GAA5812702.1"/>
    <property type="molecule type" value="Genomic_DNA"/>
</dbReference>
<organism evidence="1 2">
    <name type="scientific">Mucor flavus</name>
    <dbReference type="NCBI Taxonomy" id="439312"/>
    <lineage>
        <taxon>Eukaryota</taxon>
        <taxon>Fungi</taxon>
        <taxon>Fungi incertae sedis</taxon>
        <taxon>Mucoromycota</taxon>
        <taxon>Mucoromycotina</taxon>
        <taxon>Mucoromycetes</taxon>
        <taxon>Mucorales</taxon>
        <taxon>Mucorineae</taxon>
        <taxon>Mucoraceae</taxon>
        <taxon>Mucor</taxon>
    </lineage>
</organism>
<sequence length="93" mass="10301">MGLKLKVLIMDIPSGNTITRISRTKKLPFPDQGSSISIDLTALLETVLIGRKLMEDVEALISCSRKRKTVELNNDNSEDESAAPFLSHSFIIK</sequence>
<accession>A0ABP9Z0R5</accession>
<comment type="caution">
    <text evidence="1">The sequence shown here is derived from an EMBL/GenBank/DDBJ whole genome shotgun (WGS) entry which is preliminary data.</text>
</comment>
<evidence type="ECO:0000313" key="1">
    <source>
        <dbReference type="EMBL" id="GAA5812702.1"/>
    </source>
</evidence>
<dbReference type="Proteomes" id="UP001473302">
    <property type="component" value="Unassembled WGS sequence"/>
</dbReference>
<proteinExistence type="predicted"/>
<name>A0ABP9Z0R5_9FUNG</name>